<keyword evidence="1" id="KW-0238">DNA-binding</keyword>
<sequence>MADIIHFQPKHEISAKQNLDSFIEHCKNTLTLYDDQGGWQSNNWQHKQKNRSIAMTFSKYRAKSNPANFDPLDEPFLSFAKAYIRYNQSIKAVSSVTNKMVALRMLHDALVAVHGIANVLKTDGLVIGELETITKQRVANKDRRNKIGYQIEILLEFIRSKRIVPALQSWENPWPKVGAKAERTDEDSRKWQDTRCPSMHQMLALADCFANAETLEDKYWSSVITLLMFAPGRAGELSELTVDCLHRGENGALGVRWYAEKGFGHTIKWVPEALEQTVIEAHSRLMEIGKPAREAAKYAYEHPNVFMRHAGCCTPDDFAENKPLNAYQFAHAMSFTDQSITSMKAKTSQFSSVTAWNMIGGKNTKWVQKLIASGEPTYEDLASFVASEYQTHDWPNLPSIQRPVWESLVLIRDREFHNDFDVREFSWRLPSVNELNAQLAIRDKLKNPPKTLFQRMGYKDEDGSDIRLTSHQIRVWLSTNAERGGMDAWQLARWAGRARINDNRHYDLRTQDEREQQARSIIEFNERPTALEAIKLNLPVSYKDLGVNRIGIADVTEYGMCVHDYAMSPCTKGGECMTCKEHVCIKGMPDTLERIIRLEKQVESQFDKANEDNADGVFGADRWVSHLGWKLAHIRTQRQRLESEDTPEGAILWIPPEHDPSPVKRALEQNDLDISASNQDLVEESEVAMLLGIENA</sequence>
<evidence type="ECO:0000313" key="1">
    <source>
        <dbReference type="EMBL" id="GGP41896.1"/>
    </source>
</evidence>
<dbReference type="Proteomes" id="UP000654367">
    <property type="component" value="Unassembled WGS sequence"/>
</dbReference>
<gene>
    <name evidence="1" type="ORF">GCM10009409_05990</name>
</gene>
<dbReference type="GO" id="GO:0003677">
    <property type="term" value="F:DNA binding"/>
    <property type="evidence" value="ECO:0007669"/>
    <property type="project" value="UniProtKB-KW"/>
</dbReference>
<dbReference type="EMBL" id="BMQV01000003">
    <property type="protein sequence ID" value="GGP41896.1"/>
    <property type="molecule type" value="Genomic_DNA"/>
</dbReference>
<proteinExistence type="predicted"/>
<reference evidence="2" key="1">
    <citation type="journal article" date="2019" name="Int. J. Syst. Evol. Microbiol.">
        <title>The Global Catalogue of Microorganisms (GCM) 10K type strain sequencing project: providing services to taxonomists for standard genome sequencing and annotation.</title>
        <authorList>
            <consortium name="The Broad Institute Genomics Platform"/>
            <consortium name="The Broad Institute Genome Sequencing Center for Infectious Disease"/>
            <person name="Wu L."/>
            <person name="Ma J."/>
        </authorList>
    </citation>
    <scope>NUCLEOTIDE SEQUENCE [LARGE SCALE GENOMIC DNA]</scope>
    <source>
        <strain evidence="2">JCM 32304</strain>
    </source>
</reference>
<evidence type="ECO:0000313" key="2">
    <source>
        <dbReference type="Proteomes" id="UP000654367"/>
    </source>
</evidence>
<comment type="caution">
    <text evidence="1">The sequence shown here is derived from an EMBL/GenBank/DDBJ whole genome shotgun (WGS) entry which is preliminary data.</text>
</comment>
<protein>
    <submittedName>
        <fullName evidence="1">DNA-binding protein</fullName>
    </submittedName>
</protein>
<name>A0ABQ2Q3I5_9GAMM</name>
<organism evidence="1 2">
    <name type="scientific">Shewanella saliphila</name>
    <dbReference type="NCBI Taxonomy" id="2282698"/>
    <lineage>
        <taxon>Bacteria</taxon>
        <taxon>Pseudomonadati</taxon>
        <taxon>Pseudomonadota</taxon>
        <taxon>Gammaproteobacteria</taxon>
        <taxon>Alteromonadales</taxon>
        <taxon>Shewanellaceae</taxon>
        <taxon>Shewanella</taxon>
    </lineage>
</organism>
<keyword evidence="2" id="KW-1185">Reference proteome</keyword>
<accession>A0ABQ2Q3I5</accession>
<dbReference type="RefSeq" id="WP_188917106.1">
    <property type="nucleotide sequence ID" value="NZ_BMQV01000003.1"/>
</dbReference>